<proteinExistence type="predicted"/>
<gene>
    <name evidence="1" type="ORF">Nmn1133_01335</name>
</gene>
<dbReference type="Proteomes" id="UP000270581">
    <property type="component" value="Unassembled WGS sequence"/>
</dbReference>
<dbReference type="RefSeq" id="WP_123123660.1">
    <property type="nucleotide sequence ID" value="NZ_RJJC01000001.1"/>
</dbReference>
<reference evidence="1 2" key="1">
    <citation type="submission" date="2018-11" db="EMBL/GenBank/DDBJ databases">
        <title>Genome sequences of Natronomonas sp. CBA1133.</title>
        <authorList>
            <person name="Roh S.W."/>
            <person name="Cha I.-T."/>
        </authorList>
    </citation>
    <scope>NUCLEOTIDE SEQUENCE [LARGE SCALE GENOMIC DNA]</scope>
    <source>
        <strain evidence="1 2">CBA1133</strain>
    </source>
</reference>
<keyword evidence="2" id="KW-1185">Reference proteome</keyword>
<comment type="caution">
    <text evidence="1">The sequence shown here is derived from an EMBL/GenBank/DDBJ whole genome shotgun (WGS) entry which is preliminary data.</text>
</comment>
<accession>A0AAJ4R746</accession>
<sequence>MSFVTWLPRAAGGAVTGAVATVVRRAWCAVAGHEWSEAEILVTFGRYPPSDFDGYRCDRCGTEKTTLPPWSEELEEE</sequence>
<evidence type="ECO:0000313" key="1">
    <source>
        <dbReference type="EMBL" id="RNJ25465.1"/>
    </source>
</evidence>
<protein>
    <submittedName>
        <fullName evidence="1">Uncharacterized protein</fullName>
    </submittedName>
</protein>
<organism evidence="1 2">
    <name type="scientific">Halosegnis longus</name>
    <dbReference type="NCBI Taxonomy" id="2216012"/>
    <lineage>
        <taxon>Archaea</taxon>
        <taxon>Methanobacteriati</taxon>
        <taxon>Methanobacteriota</taxon>
        <taxon>Stenosarchaea group</taxon>
        <taxon>Halobacteria</taxon>
        <taxon>Halobacteriales</taxon>
        <taxon>Natronomonadaceae</taxon>
        <taxon>Halosegnis</taxon>
    </lineage>
</organism>
<dbReference type="AlphaFoldDB" id="A0AAJ4R746"/>
<evidence type="ECO:0000313" key="2">
    <source>
        <dbReference type="Proteomes" id="UP000270581"/>
    </source>
</evidence>
<dbReference type="EMBL" id="RJJC01000001">
    <property type="protein sequence ID" value="RNJ25465.1"/>
    <property type="molecule type" value="Genomic_DNA"/>
</dbReference>
<name>A0AAJ4R746_9EURY</name>